<keyword evidence="2" id="KW-0378">Hydrolase</keyword>
<dbReference type="Pfam" id="PF12697">
    <property type="entry name" value="Abhydrolase_6"/>
    <property type="match status" value="1"/>
</dbReference>
<evidence type="ECO:0000313" key="3">
    <source>
        <dbReference type="Proteomes" id="UP000239936"/>
    </source>
</evidence>
<dbReference type="Proteomes" id="UP000239936">
    <property type="component" value="Unassembled WGS sequence"/>
</dbReference>
<protein>
    <submittedName>
        <fullName evidence="2">Alpha/beta hydrolase</fullName>
    </submittedName>
</protein>
<name>A0A2S7XMT3_9GAMM</name>
<reference evidence="2 3" key="1">
    <citation type="submission" date="2018-01" db="EMBL/GenBank/DDBJ databases">
        <title>The complete genome sequence of Chromatium okenii LaCa, a purple sulfur bacterium with a turbulent life.</title>
        <authorList>
            <person name="Luedin S.M."/>
            <person name="Liechti N."/>
            <person name="Storelli N."/>
            <person name="Danza F."/>
            <person name="Wittwer M."/>
            <person name="Pothier J.F."/>
            <person name="Tonolla M.A."/>
        </authorList>
    </citation>
    <scope>NUCLEOTIDE SEQUENCE [LARGE SCALE GENOMIC DNA]</scope>
    <source>
        <strain evidence="2 3">LaCa</strain>
    </source>
</reference>
<dbReference type="InterPro" id="IPR000073">
    <property type="entry name" value="AB_hydrolase_1"/>
</dbReference>
<dbReference type="Gene3D" id="3.40.50.1820">
    <property type="entry name" value="alpha/beta hydrolase"/>
    <property type="match status" value="1"/>
</dbReference>
<organism evidence="2 3">
    <name type="scientific">Chromatium okenii</name>
    <dbReference type="NCBI Taxonomy" id="61644"/>
    <lineage>
        <taxon>Bacteria</taxon>
        <taxon>Pseudomonadati</taxon>
        <taxon>Pseudomonadota</taxon>
        <taxon>Gammaproteobacteria</taxon>
        <taxon>Chromatiales</taxon>
        <taxon>Chromatiaceae</taxon>
        <taxon>Chromatium</taxon>
    </lineage>
</organism>
<dbReference type="RefSeq" id="WP_105074100.1">
    <property type="nucleotide sequence ID" value="NZ_PPGH01000037.1"/>
</dbReference>
<dbReference type="OrthoDB" id="9808398at2"/>
<evidence type="ECO:0000313" key="2">
    <source>
        <dbReference type="EMBL" id="PQJ95040.1"/>
    </source>
</evidence>
<gene>
    <name evidence="2" type="ORF">CXB77_11940</name>
</gene>
<evidence type="ECO:0000259" key="1">
    <source>
        <dbReference type="Pfam" id="PF12697"/>
    </source>
</evidence>
<feature type="domain" description="AB hydrolase-1" evidence="1">
    <location>
        <begin position="42"/>
        <end position="285"/>
    </location>
</feature>
<proteinExistence type="predicted"/>
<dbReference type="SUPFAM" id="SSF53474">
    <property type="entry name" value="alpha/beta-Hydrolases"/>
    <property type="match status" value="1"/>
</dbReference>
<comment type="caution">
    <text evidence="2">The sequence shown here is derived from an EMBL/GenBank/DDBJ whole genome shotgun (WGS) entry which is preliminary data.</text>
</comment>
<dbReference type="GO" id="GO:0016787">
    <property type="term" value="F:hydrolase activity"/>
    <property type="evidence" value="ECO:0007669"/>
    <property type="project" value="UniProtKB-KW"/>
</dbReference>
<dbReference type="PANTHER" id="PTHR46438">
    <property type="entry name" value="ALPHA/BETA-HYDROLASES SUPERFAMILY PROTEIN"/>
    <property type="match status" value="1"/>
</dbReference>
<dbReference type="AlphaFoldDB" id="A0A2S7XMT3"/>
<dbReference type="InterPro" id="IPR029058">
    <property type="entry name" value="AB_hydrolase_fold"/>
</dbReference>
<sequence length="295" mass="32579">MTAPNTHTLPAAIQATRHDFNSASAGRIHYYADTSASGRPLLLIHSINAAPSAIEMKPLFEHYRAQRPVYALDLPGFGHSDRSKRRYSPELFAGVIAEFLEQVVKVPADVAAFSLGCEFAARATLQQPTLVTSLTLLSPTGFNLRGLPTGKAAERAYQFLSVPVVNDGLFSLLTTRASIKFFYNQAFVNGIPPELIDYAHATTHQPGAKYAPLYFLSGQLFTPQAGETLYSKLTVPVLVLYDRDPNIDFHELPDFLGRHPNWLAQRIVPTRGMPQWERPAETAAAMTHFWATRAA</sequence>
<keyword evidence="3" id="KW-1185">Reference proteome</keyword>
<accession>A0A2S7XMT3</accession>
<dbReference type="EMBL" id="PPGH01000037">
    <property type="protein sequence ID" value="PQJ95040.1"/>
    <property type="molecule type" value="Genomic_DNA"/>
</dbReference>
<dbReference type="PANTHER" id="PTHR46438:SF2">
    <property type="entry name" value="ALPHA_BETA-HYDROLASES SUPERFAMILY PROTEIN"/>
    <property type="match status" value="1"/>
</dbReference>